<dbReference type="EnsemblPlants" id="TraesCS1B02G399200.1">
    <property type="protein sequence ID" value="TraesCS1B02G399200.1.cds1"/>
    <property type="gene ID" value="TraesCS1B02G399200"/>
</dbReference>
<dbReference type="Gramene" id="TraesCS1B02G399200.1">
    <property type="protein sequence ID" value="TraesCS1B02G399200.1.cds1"/>
    <property type="gene ID" value="TraesCS1B02G399200"/>
</dbReference>
<evidence type="ECO:0000256" key="2">
    <source>
        <dbReference type="ARBA" id="ARBA00022679"/>
    </source>
</evidence>
<evidence type="ECO:0000256" key="1">
    <source>
        <dbReference type="ARBA" id="ARBA00009995"/>
    </source>
</evidence>
<dbReference type="OMA" id="HVLLICY"/>
<dbReference type="SUPFAM" id="SSF53756">
    <property type="entry name" value="UDP-Glycosyltransferase/glycogen phosphorylase"/>
    <property type="match status" value="1"/>
</dbReference>
<reference evidence="6" key="2">
    <citation type="submission" date="2018-10" db="UniProtKB">
        <authorList>
            <consortium name="EnsemblPlants"/>
        </authorList>
    </citation>
    <scope>IDENTIFICATION</scope>
</reference>
<sequence length="509" mass="55366">MHMYAQFHTNIKHTYTSEHGRYRRRRRGHRPNTTHSLRRHTMSCQEGALPAAAQPHVLLVSCPLQGHVNPLLRLGRRLAARGILVTFTTLRHAGLRAAHRDGVGFELYQLRDHDDQDQMTPDDMLRHVVAEGPAALADLVRRQADAGRPVSCVVNTTFVPWALDVARELGLPCATLWNQSCAVLSLYHHFYNDGVPFPSAADDAPVVLPGLPAMSLDELPLMVRPEFACNLWGQMLRRQLVEVRARQAPSWVLVNTFHELERDVIEALRAGGVAVTPVGPLLNGDEPAVADDDGCVMAWLDSQPPRSVVYVAFGSLVDIGRDETAALAEGLDGTGRPFLWVVRDDLLHLPESVLAACRGSTGKIVAWCPQGRVLGHGAVGCFVTHCGWNSVTEALAAGVPVVAYPWWSDQFTNAKFLVEEYGVGIRLPAPVTRDALRACVDEVMNGPEAAAIRRRATAWKEEAAAALADGGSSDRSLDAFVDFLRAAVGSRAVDTISSPPAKQGSVSSL</sequence>
<dbReference type="InterPro" id="IPR035595">
    <property type="entry name" value="UDP_glycos_trans_CS"/>
</dbReference>
<organism evidence="6">
    <name type="scientific">Triticum aestivum</name>
    <name type="common">Wheat</name>
    <dbReference type="NCBI Taxonomy" id="4565"/>
    <lineage>
        <taxon>Eukaryota</taxon>
        <taxon>Viridiplantae</taxon>
        <taxon>Streptophyta</taxon>
        <taxon>Embryophyta</taxon>
        <taxon>Tracheophyta</taxon>
        <taxon>Spermatophyta</taxon>
        <taxon>Magnoliopsida</taxon>
        <taxon>Liliopsida</taxon>
        <taxon>Poales</taxon>
        <taxon>Poaceae</taxon>
        <taxon>BOP clade</taxon>
        <taxon>Pooideae</taxon>
        <taxon>Triticodae</taxon>
        <taxon>Triticeae</taxon>
        <taxon>Triticinae</taxon>
        <taxon>Triticum</taxon>
    </lineage>
</organism>
<keyword evidence="2 3" id="KW-0808">Transferase</keyword>
<feature type="compositionally biased region" description="Basic residues" evidence="5">
    <location>
        <begin position="21"/>
        <end position="37"/>
    </location>
</feature>
<dbReference type="PANTHER" id="PTHR11926:SF709">
    <property type="entry name" value="GLYCOSYLTRANSFERASE"/>
    <property type="match status" value="1"/>
</dbReference>
<dbReference type="Gramene" id="TraesCAD_scaffold_098397_01G000100.1">
    <property type="protein sequence ID" value="TraesCAD_scaffold_098397_01G000100.1"/>
    <property type="gene ID" value="TraesCAD_scaffold_098397_01G000100"/>
</dbReference>
<dbReference type="GO" id="GO:0005737">
    <property type="term" value="C:cytoplasm"/>
    <property type="evidence" value="ECO:0000318"/>
    <property type="project" value="GO_Central"/>
</dbReference>
<dbReference type="GO" id="GO:0080044">
    <property type="term" value="F:quercetin 7-O-glucosyltransferase activity"/>
    <property type="evidence" value="ECO:0000318"/>
    <property type="project" value="GO_Central"/>
</dbReference>
<dbReference type="Gramene" id="TraesCS1B03G1077700.1">
    <property type="protein sequence ID" value="TraesCS1B03G1077700.1.CDS1"/>
    <property type="gene ID" value="TraesCS1B03G1077700"/>
</dbReference>
<reference evidence="6" key="1">
    <citation type="submission" date="2018-08" db="EMBL/GenBank/DDBJ databases">
        <authorList>
            <person name="Rossello M."/>
        </authorList>
    </citation>
    <scope>NUCLEOTIDE SEQUENCE [LARGE SCALE GENOMIC DNA]</scope>
    <source>
        <strain evidence="6">cv. Chinese Spring</strain>
    </source>
</reference>
<proteinExistence type="inferred from homology"/>
<keyword evidence="3" id="KW-0328">Glycosyltransferase</keyword>
<feature type="region of interest" description="Disordered" evidence="5">
    <location>
        <begin position="16"/>
        <end position="37"/>
    </location>
</feature>
<dbReference type="SMR" id="A0A3B5Z4Q3"/>
<dbReference type="OrthoDB" id="5835829at2759"/>
<dbReference type="RefSeq" id="XP_044375668.1">
    <property type="nucleotide sequence ID" value="XM_044519733.1"/>
</dbReference>
<protein>
    <recommendedName>
        <fullName evidence="4">Glycosyltransferase</fullName>
        <ecNumber evidence="4">2.4.1.-</ecNumber>
    </recommendedName>
</protein>
<dbReference type="InterPro" id="IPR002213">
    <property type="entry name" value="UDP_glucos_trans"/>
</dbReference>
<evidence type="ECO:0000313" key="7">
    <source>
        <dbReference type="Proteomes" id="UP000019116"/>
    </source>
</evidence>
<evidence type="ECO:0000256" key="3">
    <source>
        <dbReference type="RuleBase" id="RU003718"/>
    </source>
</evidence>
<dbReference type="PANTHER" id="PTHR11926">
    <property type="entry name" value="GLUCOSYL/GLUCURONOSYL TRANSFERASES"/>
    <property type="match status" value="1"/>
</dbReference>
<gene>
    <name evidence="6" type="primary">LOC123097881</name>
</gene>
<dbReference type="PROSITE" id="PS00375">
    <property type="entry name" value="UDPGT"/>
    <property type="match status" value="1"/>
</dbReference>
<dbReference type="EC" id="2.4.1.-" evidence="4"/>
<dbReference type="Gene3D" id="3.40.50.2000">
    <property type="entry name" value="Glycogen Phosphorylase B"/>
    <property type="match status" value="2"/>
</dbReference>
<dbReference type="STRING" id="4565.A0A3B5Z4Q3"/>
<evidence type="ECO:0000256" key="5">
    <source>
        <dbReference type="SAM" id="MobiDB-lite"/>
    </source>
</evidence>
<dbReference type="Pfam" id="PF00201">
    <property type="entry name" value="UDPGT"/>
    <property type="match status" value="1"/>
</dbReference>
<comment type="similarity">
    <text evidence="1 3">Belongs to the UDP-glycosyltransferase family.</text>
</comment>
<accession>A0A3B5Z4Q3</accession>
<evidence type="ECO:0000313" key="6">
    <source>
        <dbReference type="EnsemblPlants" id="TraesCS1B02G399200.1.cds1"/>
    </source>
</evidence>
<name>A0A3B5Z4Q3_WHEAT</name>
<keyword evidence="7" id="KW-1185">Reference proteome</keyword>
<dbReference type="CDD" id="cd03784">
    <property type="entry name" value="GT1_Gtf-like"/>
    <property type="match status" value="1"/>
</dbReference>
<dbReference type="Proteomes" id="UP000019116">
    <property type="component" value="Chromosome 1B"/>
</dbReference>
<evidence type="ECO:0000256" key="4">
    <source>
        <dbReference type="RuleBase" id="RU362057"/>
    </source>
</evidence>
<dbReference type="AlphaFoldDB" id="A0A3B5Z4Q3"/>
<dbReference type="GO" id="GO:0080043">
    <property type="term" value="F:quercetin 3-O-glucosyltransferase activity"/>
    <property type="evidence" value="ECO:0000318"/>
    <property type="project" value="GO_Central"/>
</dbReference>
<dbReference type="GeneID" id="123097881"/>
<dbReference type="FunFam" id="3.40.50.2000:FF:000171">
    <property type="entry name" value="Glycosyltransferase"/>
    <property type="match status" value="1"/>
</dbReference>